<comment type="caution">
    <text evidence="15">The sequence shown here is derived from an EMBL/GenBank/DDBJ whole genome shotgun (WGS) entry which is preliminary data.</text>
</comment>
<feature type="region of interest" description="Disordered" evidence="13">
    <location>
        <begin position="605"/>
        <end position="637"/>
    </location>
</feature>
<evidence type="ECO:0000256" key="13">
    <source>
        <dbReference type="SAM" id="MobiDB-lite"/>
    </source>
</evidence>
<keyword evidence="5 14" id="KW-0812">Transmembrane</keyword>
<feature type="compositionally biased region" description="Basic and acidic residues" evidence="13">
    <location>
        <begin position="605"/>
        <end position="631"/>
    </location>
</feature>
<feature type="transmembrane region" description="Helical" evidence="14">
    <location>
        <begin position="48"/>
        <end position="73"/>
    </location>
</feature>
<evidence type="ECO:0000256" key="4">
    <source>
        <dbReference type="ARBA" id="ARBA00022448"/>
    </source>
</evidence>
<gene>
    <name evidence="15" type="ORF">KHLLAP_LOCUS12595</name>
</gene>
<dbReference type="GO" id="GO:0006999">
    <property type="term" value="P:nuclear pore organization"/>
    <property type="evidence" value="ECO:0007669"/>
    <property type="project" value="TreeGrafter"/>
</dbReference>
<reference evidence="15" key="1">
    <citation type="submission" date="2023-10" db="EMBL/GenBank/DDBJ databases">
        <authorList>
            <person name="Hackl T."/>
        </authorList>
    </citation>
    <scope>NUCLEOTIDE SEQUENCE</scope>
</reference>
<evidence type="ECO:0000256" key="10">
    <source>
        <dbReference type="ARBA" id="ARBA00023132"/>
    </source>
</evidence>
<accession>A0AAI8VW08</accession>
<feature type="transmembrane region" description="Helical" evidence="14">
    <location>
        <begin position="267"/>
        <end position="286"/>
    </location>
</feature>
<dbReference type="InterPro" id="IPR019049">
    <property type="entry name" value="Nucleoporin_prot_Ndc1/Nup"/>
</dbReference>
<evidence type="ECO:0000256" key="1">
    <source>
        <dbReference type="ARBA" id="ARBA00004232"/>
    </source>
</evidence>
<evidence type="ECO:0000256" key="8">
    <source>
        <dbReference type="ARBA" id="ARBA00022989"/>
    </source>
</evidence>
<evidence type="ECO:0000256" key="7">
    <source>
        <dbReference type="ARBA" id="ARBA00022927"/>
    </source>
</evidence>
<evidence type="ECO:0000256" key="6">
    <source>
        <dbReference type="ARBA" id="ARBA00022816"/>
    </source>
</evidence>
<keyword evidence="7" id="KW-0653">Protein transport</keyword>
<keyword evidence="6" id="KW-0509">mRNA transport</keyword>
<proteinExistence type="inferred from homology"/>
<evidence type="ECO:0000256" key="9">
    <source>
        <dbReference type="ARBA" id="ARBA00023010"/>
    </source>
</evidence>
<evidence type="ECO:0000256" key="2">
    <source>
        <dbReference type="ARBA" id="ARBA00004567"/>
    </source>
</evidence>
<keyword evidence="4" id="KW-0813">Transport</keyword>
<feature type="transmembrane region" description="Helical" evidence="14">
    <location>
        <begin position="210"/>
        <end position="228"/>
    </location>
</feature>
<comment type="similarity">
    <text evidence="3">Belongs to the NDC1 family.</text>
</comment>
<dbReference type="GO" id="GO:0070762">
    <property type="term" value="C:nuclear pore transmembrane ring"/>
    <property type="evidence" value="ECO:0007669"/>
    <property type="project" value="TreeGrafter"/>
</dbReference>
<keyword evidence="8 14" id="KW-1133">Transmembrane helix</keyword>
<keyword evidence="12" id="KW-0539">Nucleus</keyword>
<sequence>MPPLLARRAPYKDFLQPELQKRFAFTAAIVLCLAYLEALTWSTWDSFIWSWIPLGLPGLRAFAIFVSVLPVVILRIAHSHVGIRTSNSPFETILGSILPFSTTETILTFAFSAWLFSQTYLLSSPEGAELRWITHFTGDRMRLNEQALFFTVNVILVGAVQGILHISLDLDRMLLGTVKPKREGQAEPIPSDVTAAVLGKWFPIVLMRSGMLAVGISLVNYVVLYHFLRRSAWAWAIWIFRFRYNLPRTNIPPSVGPWSLWMLGRSIWASFLLCFIWNFGGMAFRLRLGKEPLKSDHPLTSDSKDPNGSLLNGLKSKKPRISAFAMWELALIARDFDVRRQAMYEDIDRKDGPMWSQLYVLCQSAIKTLEQRIDDYGKPPAPAPGSQAAPAPPPPRERVVKPPTDAVVWASGSAPKSPAASKYTSPGKTPAEELRKRAAKVADQLMTKEQKEALRPEAVNTLFGTLSHRVLGMPVIGSVFQQCFRRRFAKALLGSPYGDVSMYANAAYALSQLAVCSLAEDKYGNVQRDVPAIVRTFTIVIKKLEKFQDDFPFHWTDLEQERECPEASELLAALKDGLGELITAFGPYSSDLRLSRADMRLAKEAAEKKDAKAEKKDAKAEEKGSAVERAPEMQQLS</sequence>
<evidence type="ECO:0000256" key="11">
    <source>
        <dbReference type="ARBA" id="ARBA00023136"/>
    </source>
</evidence>
<feature type="region of interest" description="Disordered" evidence="13">
    <location>
        <begin position="374"/>
        <end position="432"/>
    </location>
</feature>
<dbReference type="AlphaFoldDB" id="A0AAI8VW08"/>
<evidence type="ECO:0000256" key="12">
    <source>
        <dbReference type="ARBA" id="ARBA00023242"/>
    </source>
</evidence>
<keyword evidence="10" id="KW-0906">Nuclear pore complex</keyword>
<dbReference type="PANTHER" id="PTHR13269">
    <property type="entry name" value="NUCLEOPORIN NDC1"/>
    <property type="match status" value="1"/>
</dbReference>
<evidence type="ECO:0000256" key="14">
    <source>
        <dbReference type="SAM" id="Phobius"/>
    </source>
</evidence>
<dbReference type="PANTHER" id="PTHR13269:SF6">
    <property type="entry name" value="NUCLEOPORIN NDC1"/>
    <property type="match status" value="1"/>
</dbReference>
<dbReference type="Proteomes" id="UP001295740">
    <property type="component" value="Unassembled WGS sequence"/>
</dbReference>
<evidence type="ECO:0000313" key="16">
    <source>
        <dbReference type="Proteomes" id="UP001295740"/>
    </source>
</evidence>
<evidence type="ECO:0000256" key="3">
    <source>
        <dbReference type="ARBA" id="ARBA00005760"/>
    </source>
</evidence>
<comment type="subcellular location">
    <subcellularLocation>
        <location evidence="1">Nucleus membrane</location>
        <topology evidence="1">Multi-pass membrane protein</topology>
    </subcellularLocation>
    <subcellularLocation>
        <location evidence="2">Nucleus</location>
        <location evidence="2">Nuclear pore complex</location>
    </subcellularLocation>
</comment>
<dbReference type="GO" id="GO:0051028">
    <property type="term" value="P:mRNA transport"/>
    <property type="evidence" value="ECO:0007669"/>
    <property type="project" value="UniProtKB-KW"/>
</dbReference>
<evidence type="ECO:0000256" key="5">
    <source>
        <dbReference type="ARBA" id="ARBA00022692"/>
    </source>
</evidence>
<feature type="compositionally biased region" description="Low complexity" evidence="13">
    <location>
        <begin position="410"/>
        <end position="422"/>
    </location>
</feature>
<dbReference type="Pfam" id="PF09531">
    <property type="entry name" value="Ndc1_Nup"/>
    <property type="match status" value="1"/>
</dbReference>
<dbReference type="GO" id="GO:0070631">
    <property type="term" value="P:spindle pole body localization"/>
    <property type="evidence" value="ECO:0007669"/>
    <property type="project" value="TreeGrafter"/>
</dbReference>
<dbReference type="GO" id="GO:0005816">
    <property type="term" value="C:spindle pole body"/>
    <property type="evidence" value="ECO:0007669"/>
    <property type="project" value="TreeGrafter"/>
</dbReference>
<protein>
    <submittedName>
        <fullName evidence="15">Uu.00g077520.m01.CDS01</fullName>
    </submittedName>
</protein>
<dbReference type="GO" id="GO:0015031">
    <property type="term" value="P:protein transport"/>
    <property type="evidence" value="ECO:0007669"/>
    <property type="project" value="UniProtKB-KW"/>
</dbReference>
<feature type="transmembrane region" description="Helical" evidence="14">
    <location>
        <begin position="147"/>
        <end position="168"/>
    </location>
</feature>
<organism evidence="15 16">
    <name type="scientific">Anthostomella pinea</name>
    <dbReference type="NCBI Taxonomy" id="933095"/>
    <lineage>
        <taxon>Eukaryota</taxon>
        <taxon>Fungi</taxon>
        <taxon>Dikarya</taxon>
        <taxon>Ascomycota</taxon>
        <taxon>Pezizomycotina</taxon>
        <taxon>Sordariomycetes</taxon>
        <taxon>Xylariomycetidae</taxon>
        <taxon>Xylariales</taxon>
        <taxon>Xylariaceae</taxon>
        <taxon>Anthostomella</taxon>
    </lineage>
</organism>
<keyword evidence="16" id="KW-1185">Reference proteome</keyword>
<evidence type="ECO:0000313" key="15">
    <source>
        <dbReference type="EMBL" id="CAJ2512127.1"/>
    </source>
</evidence>
<dbReference type="EMBL" id="CAUWAG010000018">
    <property type="protein sequence ID" value="CAJ2512127.1"/>
    <property type="molecule type" value="Genomic_DNA"/>
</dbReference>
<feature type="transmembrane region" description="Helical" evidence="14">
    <location>
        <begin position="23"/>
        <end position="42"/>
    </location>
</feature>
<keyword evidence="11 14" id="KW-0472">Membrane</keyword>
<keyword evidence="9" id="KW-0811">Translocation</keyword>
<dbReference type="GO" id="GO:0031965">
    <property type="term" value="C:nuclear membrane"/>
    <property type="evidence" value="ECO:0007669"/>
    <property type="project" value="UniProtKB-SubCell"/>
</dbReference>
<dbReference type="GO" id="GO:0106166">
    <property type="term" value="F:spindle pole body-nuclear membrane anchor activity"/>
    <property type="evidence" value="ECO:0007669"/>
    <property type="project" value="TreeGrafter"/>
</dbReference>
<name>A0AAI8VW08_9PEZI</name>